<dbReference type="Proteomes" id="UP000177376">
    <property type="component" value="Unassembled WGS sequence"/>
</dbReference>
<comment type="caution">
    <text evidence="1">The sequence shown here is derived from an EMBL/GenBank/DDBJ whole genome shotgun (WGS) entry which is preliminary data.</text>
</comment>
<dbReference type="EMBL" id="MHIM01000040">
    <property type="protein sequence ID" value="OGY51276.1"/>
    <property type="molecule type" value="Genomic_DNA"/>
</dbReference>
<accession>A0A1G1YHK5</accession>
<sequence>MFDVFLEILFFSHKYLPKLGRIANLNRKFDINKKGPLEIFNNLSKDMRISVTTLRIRARDLSSIFLAWKLIFF</sequence>
<proteinExistence type="predicted"/>
<dbReference type="AlphaFoldDB" id="A0A1G1YHK5"/>
<organism evidence="1 2">
    <name type="scientific">Candidatus Buchananbacteria bacterium RIFCSPLOWO2_01_FULL_39_33</name>
    <dbReference type="NCBI Taxonomy" id="1797543"/>
    <lineage>
        <taxon>Bacteria</taxon>
        <taxon>Candidatus Buchananiibacteriota</taxon>
    </lineage>
</organism>
<gene>
    <name evidence="1" type="ORF">A3A02_01545</name>
</gene>
<evidence type="ECO:0000313" key="1">
    <source>
        <dbReference type="EMBL" id="OGY51276.1"/>
    </source>
</evidence>
<evidence type="ECO:0000313" key="2">
    <source>
        <dbReference type="Proteomes" id="UP000177376"/>
    </source>
</evidence>
<name>A0A1G1YHK5_9BACT</name>
<protein>
    <submittedName>
        <fullName evidence="1">Uncharacterized protein</fullName>
    </submittedName>
</protein>
<reference evidence="1 2" key="1">
    <citation type="journal article" date="2016" name="Nat. Commun.">
        <title>Thousands of microbial genomes shed light on interconnected biogeochemical processes in an aquifer system.</title>
        <authorList>
            <person name="Anantharaman K."/>
            <person name="Brown C.T."/>
            <person name="Hug L.A."/>
            <person name="Sharon I."/>
            <person name="Castelle C.J."/>
            <person name="Probst A.J."/>
            <person name="Thomas B.C."/>
            <person name="Singh A."/>
            <person name="Wilkins M.J."/>
            <person name="Karaoz U."/>
            <person name="Brodie E.L."/>
            <person name="Williams K.H."/>
            <person name="Hubbard S.S."/>
            <person name="Banfield J.F."/>
        </authorList>
    </citation>
    <scope>NUCLEOTIDE SEQUENCE [LARGE SCALE GENOMIC DNA]</scope>
</reference>